<evidence type="ECO:0000313" key="3">
    <source>
        <dbReference type="Proteomes" id="UP000076761"/>
    </source>
</evidence>
<feature type="region of interest" description="Disordered" evidence="1">
    <location>
        <begin position="590"/>
        <end position="627"/>
    </location>
</feature>
<reference evidence="2 3" key="1">
    <citation type="journal article" date="2016" name="Mol. Biol. Evol.">
        <title>Comparative Genomics of Early-Diverging Mushroom-Forming Fungi Provides Insights into the Origins of Lignocellulose Decay Capabilities.</title>
        <authorList>
            <person name="Nagy L.G."/>
            <person name="Riley R."/>
            <person name="Tritt A."/>
            <person name="Adam C."/>
            <person name="Daum C."/>
            <person name="Floudas D."/>
            <person name="Sun H."/>
            <person name="Yadav J.S."/>
            <person name="Pangilinan J."/>
            <person name="Larsson K.H."/>
            <person name="Matsuura K."/>
            <person name="Barry K."/>
            <person name="Labutti K."/>
            <person name="Kuo R."/>
            <person name="Ohm R.A."/>
            <person name="Bhattacharya S.S."/>
            <person name="Shirouzu T."/>
            <person name="Yoshinaga Y."/>
            <person name="Martin F.M."/>
            <person name="Grigoriev I.V."/>
            <person name="Hibbett D.S."/>
        </authorList>
    </citation>
    <scope>NUCLEOTIDE SEQUENCE [LARGE SCALE GENOMIC DNA]</scope>
    <source>
        <strain evidence="2 3">HHB14362 ss-1</strain>
    </source>
</reference>
<feature type="compositionally biased region" description="Acidic residues" evidence="1">
    <location>
        <begin position="613"/>
        <end position="627"/>
    </location>
</feature>
<dbReference type="Proteomes" id="UP000076761">
    <property type="component" value="Unassembled WGS sequence"/>
</dbReference>
<sequence length="627" mass="70349">MPNSRFTKSLPSQHIGSKMCAQFDLYRAGSLFKQISLDQATLTKLAEMDRLILQHEKELCRLKRSRNGLLPAGRLPAEVLARIIGLAWAECARSEPNFLVAVTHICGQWRDVVLDMPTLWSRIGLKNPQHFRGVVQRAGKLPLTVVGHIDRHEEHAVDAAVTALRRLHRIRGLELYMGLRYTKRLAMLKNQEAGKLESLTLSRLYYRDDEGRALSWIQKLSFPRLQALNIRNFQLSTCKALLLPSLRSLSILAESGASSTDSALLLSLLRNLPLLENLELHDAVNRYSEATTQQQLRSREKVHAVKMYHLKHLFLRGELSSSSMLLSNLKLPADANIHVVFDSVPCRTRSYDPYTEFPLAEMLQPLTTLANNISAPGCPKKVVFTTDSGSPSFENVMVWPSPNTQPLGWLKVSVQVWQHSQESQDALDMVVRNLAPAGLQHLQVEARMPSEDWRRRFLHLQNVTRLSVAGADDPFLDAMSAIGDTAPMANSQLDVNTTHAGQDAVLFPHLQSLRLEEDSPELYPAEFSHRLSSMLGSRKAKGSPIGQLDVRGVKEWPELDVALLKEAVDTLTLRPPAVIHLSPATKEILHTDVPQSVTADNDEQDVFERGASEPDDNSEEDEDEDFW</sequence>
<dbReference type="Gene3D" id="3.80.10.10">
    <property type="entry name" value="Ribonuclease Inhibitor"/>
    <property type="match status" value="1"/>
</dbReference>
<gene>
    <name evidence="2" type="ORF">NEOLEDRAFT_724195</name>
</gene>
<protein>
    <submittedName>
        <fullName evidence="2">Uncharacterized protein</fullName>
    </submittedName>
</protein>
<proteinExistence type="predicted"/>
<dbReference type="OrthoDB" id="3365698at2759"/>
<organism evidence="2 3">
    <name type="scientific">Neolentinus lepideus HHB14362 ss-1</name>
    <dbReference type="NCBI Taxonomy" id="1314782"/>
    <lineage>
        <taxon>Eukaryota</taxon>
        <taxon>Fungi</taxon>
        <taxon>Dikarya</taxon>
        <taxon>Basidiomycota</taxon>
        <taxon>Agaricomycotina</taxon>
        <taxon>Agaricomycetes</taxon>
        <taxon>Gloeophyllales</taxon>
        <taxon>Gloeophyllaceae</taxon>
        <taxon>Neolentinus</taxon>
    </lineage>
</organism>
<dbReference type="EMBL" id="KV425602">
    <property type="protein sequence ID" value="KZT21865.1"/>
    <property type="molecule type" value="Genomic_DNA"/>
</dbReference>
<dbReference type="STRING" id="1314782.A0A165Q3G0"/>
<evidence type="ECO:0000313" key="2">
    <source>
        <dbReference type="EMBL" id="KZT21865.1"/>
    </source>
</evidence>
<dbReference type="InterPro" id="IPR032675">
    <property type="entry name" value="LRR_dom_sf"/>
</dbReference>
<accession>A0A165Q3G0</accession>
<keyword evidence="3" id="KW-1185">Reference proteome</keyword>
<dbReference type="SUPFAM" id="SSF52047">
    <property type="entry name" value="RNI-like"/>
    <property type="match status" value="1"/>
</dbReference>
<name>A0A165Q3G0_9AGAM</name>
<dbReference type="InParanoid" id="A0A165Q3G0"/>
<dbReference type="AlphaFoldDB" id="A0A165Q3G0"/>
<evidence type="ECO:0000256" key="1">
    <source>
        <dbReference type="SAM" id="MobiDB-lite"/>
    </source>
</evidence>